<accession>A0ABQ8R789</accession>
<reference evidence="1" key="1">
    <citation type="submission" date="2022-09" db="EMBL/GenBank/DDBJ databases">
        <title>Fusarium specimens isolated from Avocado Roots.</title>
        <authorList>
            <person name="Stajich J."/>
            <person name="Roper C."/>
            <person name="Heimlech-Rivalta G."/>
        </authorList>
    </citation>
    <scope>NUCLEOTIDE SEQUENCE</scope>
    <source>
        <strain evidence="1">CF00095</strain>
    </source>
</reference>
<sequence>MESVEQNTVAVPIAVPPPMLNEREIHRLARCIKAYVAAAAEMNRKPGLVRYFGNSALVTAEAFQLATRVLESDPQGEFGPALWDGSNWPCSWPKNGGALIEDIQSFTVAAVALLTQEQPAGCVDPSLLG</sequence>
<keyword evidence="2" id="KW-1185">Reference proteome</keyword>
<organism evidence="1 2">
    <name type="scientific">Fusarium equiseti</name>
    <name type="common">Fusarium scirpi</name>
    <dbReference type="NCBI Taxonomy" id="61235"/>
    <lineage>
        <taxon>Eukaryota</taxon>
        <taxon>Fungi</taxon>
        <taxon>Dikarya</taxon>
        <taxon>Ascomycota</taxon>
        <taxon>Pezizomycotina</taxon>
        <taxon>Sordariomycetes</taxon>
        <taxon>Hypocreomycetidae</taxon>
        <taxon>Hypocreales</taxon>
        <taxon>Nectriaceae</taxon>
        <taxon>Fusarium</taxon>
        <taxon>Fusarium incarnatum-equiseti species complex</taxon>
    </lineage>
</organism>
<dbReference type="Proteomes" id="UP001152024">
    <property type="component" value="Unassembled WGS sequence"/>
</dbReference>
<evidence type="ECO:0000313" key="1">
    <source>
        <dbReference type="EMBL" id="KAJ4128162.1"/>
    </source>
</evidence>
<dbReference type="EMBL" id="JAOQBH010000012">
    <property type="protein sequence ID" value="KAJ4128162.1"/>
    <property type="molecule type" value="Genomic_DNA"/>
</dbReference>
<protein>
    <recommendedName>
        <fullName evidence="3">DUF551 domain-containing protein</fullName>
    </recommendedName>
</protein>
<name>A0ABQ8R789_FUSEQ</name>
<proteinExistence type="predicted"/>
<evidence type="ECO:0008006" key="3">
    <source>
        <dbReference type="Google" id="ProtNLM"/>
    </source>
</evidence>
<gene>
    <name evidence="1" type="ORF">NW768_008448</name>
</gene>
<comment type="caution">
    <text evidence="1">The sequence shown here is derived from an EMBL/GenBank/DDBJ whole genome shotgun (WGS) entry which is preliminary data.</text>
</comment>
<evidence type="ECO:0000313" key="2">
    <source>
        <dbReference type="Proteomes" id="UP001152024"/>
    </source>
</evidence>